<comment type="catalytic activity">
    <reaction evidence="14">
        <text>L-threonyl-[protein] + ATP = O-phospho-L-threonyl-[protein] + ADP + H(+)</text>
        <dbReference type="Rhea" id="RHEA:46608"/>
        <dbReference type="Rhea" id="RHEA-COMP:11060"/>
        <dbReference type="Rhea" id="RHEA-COMP:11605"/>
        <dbReference type="ChEBI" id="CHEBI:15378"/>
        <dbReference type="ChEBI" id="CHEBI:30013"/>
        <dbReference type="ChEBI" id="CHEBI:30616"/>
        <dbReference type="ChEBI" id="CHEBI:61977"/>
        <dbReference type="ChEBI" id="CHEBI:456216"/>
        <dbReference type="EC" id="2.7.11.1"/>
    </reaction>
</comment>
<dbReference type="GO" id="GO:0016787">
    <property type="term" value="F:hydrolase activity"/>
    <property type="evidence" value="ECO:0007669"/>
    <property type="project" value="UniProtKB-KW"/>
</dbReference>
<proteinExistence type="inferred from homology"/>
<dbReference type="Proteomes" id="UP001140172">
    <property type="component" value="Unassembled WGS sequence"/>
</dbReference>
<feature type="domain" description="Protein kinase" evidence="16">
    <location>
        <begin position="3"/>
        <end position="216"/>
    </location>
</feature>
<dbReference type="FunFam" id="3.30.200.20:FF:000201">
    <property type="entry name" value="TP53-regulating kinase isoform X1"/>
    <property type="match status" value="1"/>
</dbReference>
<dbReference type="EC" id="2.7.11.1" evidence="4"/>
<evidence type="ECO:0000256" key="9">
    <source>
        <dbReference type="ARBA" id="ARBA00022741"/>
    </source>
</evidence>
<dbReference type="AlphaFoldDB" id="A0A9W8LKZ6"/>
<evidence type="ECO:0000313" key="18">
    <source>
        <dbReference type="Proteomes" id="UP001140172"/>
    </source>
</evidence>
<evidence type="ECO:0000256" key="3">
    <source>
        <dbReference type="ARBA" id="ARBA00010630"/>
    </source>
</evidence>
<organism evidence="17 18">
    <name type="scientific">Coemansia interrupta</name>
    <dbReference type="NCBI Taxonomy" id="1126814"/>
    <lineage>
        <taxon>Eukaryota</taxon>
        <taxon>Fungi</taxon>
        <taxon>Fungi incertae sedis</taxon>
        <taxon>Zoopagomycota</taxon>
        <taxon>Kickxellomycotina</taxon>
        <taxon>Kickxellomycetes</taxon>
        <taxon>Kickxellales</taxon>
        <taxon>Kickxellaceae</taxon>
        <taxon>Coemansia</taxon>
    </lineage>
</organism>
<evidence type="ECO:0000256" key="13">
    <source>
        <dbReference type="ARBA" id="ARBA00023242"/>
    </source>
</evidence>
<comment type="function">
    <text evidence="1">Component of the EKC/KEOPS complex that is required for the formation of a threonylcarbamoyl group on adenosine at position 37 (t(6)A37) in tRNAs that read codons beginning with adenine. The complex is probably involved in the transfer of the threonylcarbamoyl moiety of threonylcarbamoyl-AMP (TC-AMP) to the N6 group of A37. BUD32 has ATPase activity in the context of the EKC/KEOPS complex and likely plays a supporting role to the catalytic subunit KAE1. The EKC/KEOPS complex also promotes both telomere uncapping and telomere elongation. The complex is required for efficient recruitment of transcriptional coactivators.</text>
</comment>
<comment type="caution">
    <text evidence="17">The sequence shown here is derived from an EMBL/GenBank/DDBJ whole genome shotgun (WGS) entry which is preliminary data.</text>
</comment>
<evidence type="ECO:0000256" key="14">
    <source>
        <dbReference type="ARBA" id="ARBA00047899"/>
    </source>
</evidence>
<dbReference type="OrthoDB" id="3399at2759"/>
<keyword evidence="12" id="KW-0067">ATP-binding</keyword>
<keyword evidence="11" id="KW-0378">Hydrolase</keyword>
<dbReference type="NCBIfam" id="TIGR03724">
    <property type="entry name" value="arch_bud32"/>
    <property type="match status" value="1"/>
</dbReference>
<gene>
    <name evidence="17" type="primary">BUD32</name>
    <name evidence="17" type="ORF">GGI15_002654</name>
</gene>
<evidence type="ECO:0000256" key="4">
    <source>
        <dbReference type="ARBA" id="ARBA00012513"/>
    </source>
</evidence>
<keyword evidence="18" id="KW-1185">Reference proteome</keyword>
<accession>A0A9W8LKZ6</accession>
<dbReference type="PANTHER" id="PTHR12209">
    <property type="entry name" value="NON-SPECIFIC SERINE/THREONINE PROTEIN KINASE"/>
    <property type="match status" value="1"/>
</dbReference>
<keyword evidence="9" id="KW-0547">Nucleotide-binding</keyword>
<dbReference type="GO" id="GO:0008033">
    <property type="term" value="P:tRNA processing"/>
    <property type="evidence" value="ECO:0007669"/>
    <property type="project" value="UniProtKB-KW"/>
</dbReference>
<dbReference type="PROSITE" id="PS00109">
    <property type="entry name" value="PROTEIN_KINASE_TYR"/>
    <property type="match status" value="1"/>
</dbReference>
<protein>
    <recommendedName>
        <fullName evidence="4">non-specific serine/threonine protein kinase</fullName>
        <ecNumber evidence="4">2.7.11.1</ecNumber>
    </recommendedName>
</protein>
<comment type="similarity">
    <text evidence="3">Belongs to the protein kinase superfamily. BUD32 family.</text>
</comment>
<dbReference type="GO" id="GO:0004674">
    <property type="term" value="F:protein serine/threonine kinase activity"/>
    <property type="evidence" value="ECO:0007669"/>
    <property type="project" value="UniProtKB-KW"/>
</dbReference>
<dbReference type="GO" id="GO:0005524">
    <property type="term" value="F:ATP binding"/>
    <property type="evidence" value="ECO:0007669"/>
    <property type="project" value="UniProtKB-KW"/>
</dbReference>
<dbReference type="SUPFAM" id="SSF56112">
    <property type="entry name" value="Protein kinase-like (PK-like)"/>
    <property type="match status" value="1"/>
</dbReference>
<evidence type="ECO:0000256" key="12">
    <source>
        <dbReference type="ARBA" id="ARBA00022840"/>
    </source>
</evidence>
<dbReference type="Gene3D" id="3.30.200.20">
    <property type="entry name" value="Phosphorylase Kinase, domain 1"/>
    <property type="match status" value="1"/>
</dbReference>
<keyword evidence="6" id="KW-0597">Phosphoprotein</keyword>
<keyword evidence="8" id="KW-0819">tRNA processing</keyword>
<dbReference type="GO" id="GO:0005634">
    <property type="term" value="C:nucleus"/>
    <property type="evidence" value="ECO:0007669"/>
    <property type="project" value="UniProtKB-SubCell"/>
</dbReference>
<comment type="subcellular location">
    <subcellularLocation>
        <location evidence="2">Nucleus</location>
    </subcellularLocation>
</comment>
<keyword evidence="5" id="KW-0723">Serine/threonine-protein kinase</keyword>
<name>A0A9W8LKZ6_9FUNG</name>
<evidence type="ECO:0000256" key="6">
    <source>
        <dbReference type="ARBA" id="ARBA00022553"/>
    </source>
</evidence>
<dbReference type="InterPro" id="IPR022495">
    <property type="entry name" value="Bud32"/>
</dbReference>
<keyword evidence="7 17" id="KW-0808">Transferase</keyword>
<dbReference type="SMART" id="SM00220">
    <property type="entry name" value="S_TKc"/>
    <property type="match status" value="1"/>
</dbReference>
<evidence type="ECO:0000256" key="10">
    <source>
        <dbReference type="ARBA" id="ARBA00022777"/>
    </source>
</evidence>
<dbReference type="InterPro" id="IPR011009">
    <property type="entry name" value="Kinase-like_dom_sf"/>
</dbReference>
<dbReference type="PANTHER" id="PTHR12209:SF0">
    <property type="entry name" value="EKC_KEOPS COMPLEX SUBUNIT TP53RK"/>
    <property type="match status" value="1"/>
</dbReference>
<keyword evidence="13" id="KW-0539">Nucleus</keyword>
<dbReference type="GO" id="GO:0070525">
    <property type="term" value="P:tRNA threonylcarbamoyladenosine metabolic process"/>
    <property type="evidence" value="ECO:0007669"/>
    <property type="project" value="TreeGrafter"/>
</dbReference>
<dbReference type="GO" id="GO:0005829">
    <property type="term" value="C:cytosol"/>
    <property type="evidence" value="ECO:0007669"/>
    <property type="project" value="TreeGrafter"/>
</dbReference>
<evidence type="ECO:0000256" key="1">
    <source>
        <dbReference type="ARBA" id="ARBA00003747"/>
    </source>
</evidence>
<comment type="catalytic activity">
    <reaction evidence="15">
        <text>L-seryl-[protein] + ATP = O-phospho-L-seryl-[protein] + ADP + H(+)</text>
        <dbReference type="Rhea" id="RHEA:17989"/>
        <dbReference type="Rhea" id="RHEA-COMP:9863"/>
        <dbReference type="Rhea" id="RHEA-COMP:11604"/>
        <dbReference type="ChEBI" id="CHEBI:15378"/>
        <dbReference type="ChEBI" id="CHEBI:29999"/>
        <dbReference type="ChEBI" id="CHEBI:30616"/>
        <dbReference type="ChEBI" id="CHEBI:83421"/>
        <dbReference type="ChEBI" id="CHEBI:456216"/>
        <dbReference type="EC" id="2.7.11.1"/>
    </reaction>
</comment>
<reference evidence="17" key="1">
    <citation type="submission" date="2022-07" db="EMBL/GenBank/DDBJ databases">
        <title>Phylogenomic reconstructions and comparative analyses of Kickxellomycotina fungi.</title>
        <authorList>
            <person name="Reynolds N.K."/>
            <person name="Stajich J.E."/>
            <person name="Barry K."/>
            <person name="Grigoriev I.V."/>
            <person name="Crous P."/>
            <person name="Smith M.E."/>
        </authorList>
    </citation>
    <scope>NUCLEOTIDE SEQUENCE</scope>
    <source>
        <strain evidence="17">BCRC 34489</strain>
    </source>
</reference>
<dbReference type="EMBL" id="JANBUM010000150">
    <property type="protein sequence ID" value="KAJ2783241.1"/>
    <property type="molecule type" value="Genomic_DNA"/>
</dbReference>
<evidence type="ECO:0000313" key="17">
    <source>
        <dbReference type="EMBL" id="KAJ2783241.1"/>
    </source>
</evidence>
<dbReference type="InterPro" id="IPR008266">
    <property type="entry name" value="Tyr_kinase_AS"/>
</dbReference>
<dbReference type="InterPro" id="IPR000719">
    <property type="entry name" value="Prot_kinase_dom"/>
</dbReference>
<keyword evidence="10 17" id="KW-0418">Kinase</keyword>
<sequence length="216" mass="24546">MENSGTEVLRQGAEARVYKTEVSGNPAIAKQRFSKKYRHPDLDRKLTRGRLNQEARSLKRCLESGIRVPKVIRTDKDTATLYIEFIEGPTLKEWIFDNTDEDKEKELMSAVGKILYQMHSNSIIHGDLTTSNLIVDKQGEIVLIDFGLSQISAMVEDKAVDLYVLERAFISTHPESERLFAAVLQAYESQDPAATAATMRRLEDVRQRGRKRDMTG</sequence>
<dbReference type="Gene3D" id="1.10.510.10">
    <property type="entry name" value="Transferase(Phosphotransferase) domain 1"/>
    <property type="match status" value="1"/>
</dbReference>
<evidence type="ECO:0000256" key="8">
    <source>
        <dbReference type="ARBA" id="ARBA00022694"/>
    </source>
</evidence>
<dbReference type="PROSITE" id="PS50011">
    <property type="entry name" value="PROTEIN_KINASE_DOM"/>
    <property type="match status" value="1"/>
</dbReference>
<evidence type="ECO:0000256" key="15">
    <source>
        <dbReference type="ARBA" id="ARBA00048679"/>
    </source>
</evidence>
<dbReference type="FunFam" id="1.10.510.10:FF:000323">
    <property type="entry name" value="TP53-regulating kinase, putative"/>
    <property type="match status" value="1"/>
</dbReference>
<dbReference type="Pfam" id="PF00069">
    <property type="entry name" value="Pkinase"/>
    <property type="match status" value="1"/>
</dbReference>
<evidence type="ECO:0000259" key="16">
    <source>
        <dbReference type="PROSITE" id="PS50011"/>
    </source>
</evidence>
<evidence type="ECO:0000256" key="2">
    <source>
        <dbReference type="ARBA" id="ARBA00004123"/>
    </source>
</evidence>
<evidence type="ECO:0000256" key="5">
    <source>
        <dbReference type="ARBA" id="ARBA00022527"/>
    </source>
</evidence>
<evidence type="ECO:0000256" key="11">
    <source>
        <dbReference type="ARBA" id="ARBA00022801"/>
    </source>
</evidence>
<evidence type="ECO:0000256" key="7">
    <source>
        <dbReference type="ARBA" id="ARBA00022679"/>
    </source>
</evidence>
<dbReference type="GO" id="GO:0000408">
    <property type="term" value="C:EKC/KEOPS complex"/>
    <property type="evidence" value="ECO:0007669"/>
    <property type="project" value="TreeGrafter"/>
</dbReference>